<dbReference type="Proteomes" id="UP001208570">
    <property type="component" value="Unassembled WGS sequence"/>
</dbReference>
<organism evidence="1 2">
    <name type="scientific">Paralvinella palmiformis</name>
    <dbReference type="NCBI Taxonomy" id="53620"/>
    <lineage>
        <taxon>Eukaryota</taxon>
        <taxon>Metazoa</taxon>
        <taxon>Spiralia</taxon>
        <taxon>Lophotrochozoa</taxon>
        <taxon>Annelida</taxon>
        <taxon>Polychaeta</taxon>
        <taxon>Sedentaria</taxon>
        <taxon>Canalipalpata</taxon>
        <taxon>Terebellida</taxon>
        <taxon>Terebelliformia</taxon>
        <taxon>Alvinellidae</taxon>
        <taxon>Paralvinella</taxon>
    </lineage>
</organism>
<gene>
    <name evidence="1" type="ORF">LSH36_138g08002</name>
</gene>
<sequence length="212" mass="25075">MLNPVIAFFDNDTIRKRFQRIRQPLGENYTKAFLVQRSDMWAFNLRENISRIFNQSDYPKYYPNSANPEYSSAMHAKYEEILIATKANFFCTRYFAWIDIGFFRKEYMSPYEIWLPLNFNSSLVAYTEMKGREPELDPKRIVYTNAIWLAGGFFIGELNVMTRLAEQYMRTVEMMIGQYKVMSSDQQVLYVLGNYGHGDTLIQPYRTPNKLS</sequence>
<dbReference type="InterPro" id="IPR011735">
    <property type="entry name" value="WlaTC/HtrL_glycosyltransf"/>
</dbReference>
<reference evidence="1" key="1">
    <citation type="journal article" date="2023" name="Mol. Biol. Evol.">
        <title>Third-Generation Sequencing Reveals the Adaptive Role of the Epigenome in Three Deep-Sea Polychaetes.</title>
        <authorList>
            <person name="Perez M."/>
            <person name="Aroh O."/>
            <person name="Sun Y."/>
            <person name="Lan Y."/>
            <person name="Juniper S.K."/>
            <person name="Young C.R."/>
            <person name="Angers B."/>
            <person name="Qian P.Y."/>
        </authorList>
    </citation>
    <scope>NUCLEOTIDE SEQUENCE</scope>
    <source>
        <strain evidence="1">P08H-3</strain>
    </source>
</reference>
<keyword evidence="2" id="KW-1185">Reference proteome</keyword>
<proteinExistence type="predicted"/>
<accession>A0AAD9JVP9</accession>
<evidence type="ECO:0000313" key="1">
    <source>
        <dbReference type="EMBL" id="KAK2160203.1"/>
    </source>
</evidence>
<comment type="caution">
    <text evidence="1">The sequence shown here is derived from an EMBL/GenBank/DDBJ whole genome shotgun (WGS) entry which is preliminary data.</text>
</comment>
<evidence type="ECO:0000313" key="2">
    <source>
        <dbReference type="Proteomes" id="UP001208570"/>
    </source>
</evidence>
<dbReference type="EMBL" id="JAODUP010000138">
    <property type="protein sequence ID" value="KAK2160203.1"/>
    <property type="molecule type" value="Genomic_DNA"/>
</dbReference>
<dbReference type="Pfam" id="PF09612">
    <property type="entry name" value="HtrL_YibB"/>
    <property type="match status" value="1"/>
</dbReference>
<protein>
    <submittedName>
        <fullName evidence="1">Uncharacterized protein</fullName>
    </submittedName>
</protein>
<name>A0AAD9JVP9_9ANNE</name>
<dbReference type="AlphaFoldDB" id="A0AAD9JVP9"/>